<dbReference type="EMBL" id="CAMGYJ010000006">
    <property type="protein sequence ID" value="CAI0432647.1"/>
    <property type="molecule type" value="Genomic_DNA"/>
</dbReference>
<dbReference type="Proteomes" id="UP001154282">
    <property type="component" value="Unassembled WGS sequence"/>
</dbReference>
<organism evidence="1 3">
    <name type="scientific">Linum tenue</name>
    <dbReference type="NCBI Taxonomy" id="586396"/>
    <lineage>
        <taxon>Eukaryota</taxon>
        <taxon>Viridiplantae</taxon>
        <taxon>Streptophyta</taxon>
        <taxon>Embryophyta</taxon>
        <taxon>Tracheophyta</taxon>
        <taxon>Spermatophyta</taxon>
        <taxon>Magnoliopsida</taxon>
        <taxon>eudicotyledons</taxon>
        <taxon>Gunneridae</taxon>
        <taxon>Pentapetalae</taxon>
        <taxon>rosids</taxon>
        <taxon>fabids</taxon>
        <taxon>Malpighiales</taxon>
        <taxon>Linaceae</taxon>
        <taxon>Linum</taxon>
    </lineage>
</organism>
<evidence type="ECO:0000313" key="2">
    <source>
        <dbReference type="EMBL" id="CAI0432647.1"/>
    </source>
</evidence>
<accession>A0AAV0LGE8</accession>
<comment type="caution">
    <text evidence="1">The sequence shown here is derived from an EMBL/GenBank/DDBJ whole genome shotgun (WGS) entry which is preliminary data.</text>
</comment>
<dbReference type="AlphaFoldDB" id="A0AAV0LGE8"/>
<sequence length="27" mass="3037">MLSIFSASSFMLLVSRILMQLFVSSDI</sequence>
<proteinExistence type="predicted"/>
<keyword evidence="3" id="KW-1185">Reference proteome</keyword>
<name>A0AAV0LGE8_9ROSI</name>
<reference evidence="1" key="1">
    <citation type="submission" date="2022-08" db="EMBL/GenBank/DDBJ databases">
        <authorList>
            <person name="Gutierrez-Valencia J."/>
        </authorList>
    </citation>
    <scope>NUCLEOTIDE SEQUENCE</scope>
</reference>
<dbReference type="EMBL" id="CAMGYJ010000006">
    <property type="protein sequence ID" value="CAI0432509.1"/>
    <property type="molecule type" value="Genomic_DNA"/>
</dbReference>
<evidence type="ECO:0000313" key="1">
    <source>
        <dbReference type="EMBL" id="CAI0432509.1"/>
    </source>
</evidence>
<gene>
    <name evidence="1" type="ORF">LITE_LOCUS23481</name>
    <name evidence="2" type="ORF">LITE_LOCUS23530</name>
</gene>
<protein>
    <submittedName>
        <fullName evidence="1">Uncharacterized protein</fullName>
    </submittedName>
</protein>
<evidence type="ECO:0000313" key="3">
    <source>
        <dbReference type="Proteomes" id="UP001154282"/>
    </source>
</evidence>